<gene>
    <name evidence="2" type="ORF">MM415A02229_0003</name>
    <name evidence="1" type="ORF">MM415B01469_0008</name>
</gene>
<organism evidence="2">
    <name type="scientific">viral metagenome</name>
    <dbReference type="NCBI Taxonomy" id="1070528"/>
    <lineage>
        <taxon>unclassified sequences</taxon>
        <taxon>metagenomes</taxon>
        <taxon>organismal metagenomes</taxon>
    </lineage>
</organism>
<proteinExistence type="predicted"/>
<dbReference type="EMBL" id="MT142053">
    <property type="protein sequence ID" value="QJA73785.1"/>
    <property type="molecule type" value="Genomic_DNA"/>
</dbReference>
<reference evidence="2" key="1">
    <citation type="submission" date="2020-03" db="EMBL/GenBank/DDBJ databases">
        <title>The deep terrestrial virosphere.</title>
        <authorList>
            <person name="Holmfeldt K."/>
            <person name="Nilsson E."/>
            <person name="Simone D."/>
            <person name="Lopez-Fernandez M."/>
            <person name="Wu X."/>
            <person name="de Brujin I."/>
            <person name="Lundin D."/>
            <person name="Andersson A."/>
            <person name="Bertilsson S."/>
            <person name="Dopson M."/>
        </authorList>
    </citation>
    <scope>NUCLEOTIDE SEQUENCE</scope>
    <source>
        <strain evidence="2">MM415A02229</strain>
        <strain evidence="1">MM415B01469</strain>
    </source>
</reference>
<evidence type="ECO:0000313" key="2">
    <source>
        <dbReference type="EMBL" id="QJA73785.1"/>
    </source>
</evidence>
<dbReference type="AlphaFoldDB" id="A0A6M3JYX0"/>
<sequence length="186" mass="21292">MTQKQPIDLLIAAHRKRVIVENIDIPVEEGVIIEAVLEAPDIYAIQELQDRIYRKMYEVYRQDGLDQAPIDEKEWERELLLYDVETRELIVKTKPDNSAQQGAGKFAKIRTIQELIPQYLKDRKTNKPLCPDDDSRKKFKEILCSDTNLSNLLAQAYVRLAKKIGEAGKQAKNLSAPTPSGKSEKE</sequence>
<accession>A0A6M3JYX0</accession>
<protein>
    <submittedName>
        <fullName evidence="2">Uncharacterized protein</fullName>
    </submittedName>
</protein>
<evidence type="ECO:0000313" key="1">
    <source>
        <dbReference type="EMBL" id="QJA58330.1"/>
    </source>
</evidence>
<name>A0A6M3JYX0_9ZZZZ</name>
<dbReference type="EMBL" id="MT141318">
    <property type="protein sequence ID" value="QJA58330.1"/>
    <property type="molecule type" value="Genomic_DNA"/>
</dbReference>